<accession>A0A3M7GIX8</accession>
<dbReference type="EMBL" id="QWIS01000225">
    <property type="protein sequence ID" value="RMZ00983.1"/>
    <property type="molecule type" value="Genomic_DNA"/>
</dbReference>
<sequence length="702" mass="79210">MSWRFKLCGQSGDGPVVVPNPTLDDKHADSFRSRFSIPKDENLHFHFEDEDCKKLRPFKDLYKRWTLEKVDGRLIFLHSKAPLRLASRPVAKDNSRTEEHTAVGNELHAAFEDDELCQAEIEAEKKTEEQYDISGDAEQSPVEPQAENNSDEPDYVSEDSEHSELGPQVEKNSDEQHDVSDDNERPRVEDQVEESSDHQHNVAEDDGESQVEHKADEDRDLHNEAQGHLTTPTAEPQNVAGEKYMVLVQGGAHPDGTPISSVGKTDHQCKIRFRVERHGDSVRDWSNFVFQSQEFMTSETTLLCDLPGMIKERLAKELDGKANVKKDLAKRYRRIFFRLSVSVDLNGRVEIDLHDPKYGLRFRTVQDLLLVPDMKGSQLEVIVRAGSRLVEQPADSSERRASRTQLEQIAATNMIQAIPLDEKVNSSVFRRIGDYETVSSNSGGQPYARPLIAEVENDKIELRKGDASIFGDELVGDVRNGATAFTGMNVLKDYELAPQYTVKAPDALNKTNLFALIHEAGPPADNLEKLPILPALSFNLFPEDTFDTTTQKSPRSQVSGDTQRSSDSMTAVVRFVNHLTCDKGRELVFDNNTELLIEENDTYAVAEKAVIDSMEEFQDRSNGWDAFKPDSTISCYLELFVRPQFPAPQKLSRIPTTGRGRDGKMIQFLSPQEVNKDNRTVYMEAHVWPKERLLPDKPAAES</sequence>
<organism evidence="2 3">
    <name type="scientific">Hortaea werneckii</name>
    <name type="common">Black yeast</name>
    <name type="synonym">Cladosporium werneckii</name>
    <dbReference type="NCBI Taxonomy" id="91943"/>
    <lineage>
        <taxon>Eukaryota</taxon>
        <taxon>Fungi</taxon>
        <taxon>Dikarya</taxon>
        <taxon>Ascomycota</taxon>
        <taxon>Pezizomycotina</taxon>
        <taxon>Dothideomycetes</taxon>
        <taxon>Dothideomycetidae</taxon>
        <taxon>Mycosphaerellales</taxon>
        <taxon>Teratosphaeriaceae</taxon>
        <taxon>Hortaea</taxon>
    </lineage>
</organism>
<evidence type="ECO:0000313" key="3">
    <source>
        <dbReference type="Proteomes" id="UP000280598"/>
    </source>
</evidence>
<dbReference type="AlphaFoldDB" id="A0A3M7GIX8"/>
<gene>
    <name evidence="2" type="ORF">D0860_07791</name>
</gene>
<name>A0A3M7GIX8_HORWE</name>
<evidence type="ECO:0000313" key="2">
    <source>
        <dbReference type="EMBL" id="RMZ00983.1"/>
    </source>
</evidence>
<reference evidence="2 3" key="1">
    <citation type="journal article" date="2018" name="BMC Genomics">
        <title>Genomic evidence for intraspecific hybridization in a clonal and extremely halotolerant yeast.</title>
        <authorList>
            <person name="Gostincar C."/>
            <person name="Stajich J.E."/>
            <person name="Zupancic J."/>
            <person name="Zalar P."/>
            <person name="Gunde-Cimerman N."/>
        </authorList>
    </citation>
    <scope>NUCLEOTIDE SEQUENCE [LARGE SCALE GENOMIC DNA]</scope>
    <source>
        <strain evidence="2 3">EXF-562</strain>
    </source>
</reference>
<feature type="compositionally biased region" description="Basic and acidic residues" evidence="1">
    <location>
        <begin position="171"/>
        <end position="203"/>
    </location>
</feature>
<proteinExistence type="predicted"/>
<feature type="region of interest" description="Disordered" evidence="1">
    <location>
        <begin position="126"/>
        <end position="217"/>
    </location>
</feature>
<protein>
    <submittedName>
        <fullName evidence="2">Uncharacterized protein</fullName>
    </submittedName>
</protein>
<comment type="caution">
    <text evidence="2">The sequence shown here is derived from an EMBL/GenBank/DDBJ whole genome shotgun (WGS) entry which is preliminary data.</text>
</comment>
<dbReference type="VEuPathDB" id="FungiDB:BTJ68_07767"/>
<evidence type="ECO:0000256" key="1">
    <source>
        <dbReference type="SAM" id="MobiDB-lite"/>
    </source>
</evidence>
<feature type="compositionally biased region" description="Acidic residues" evidence="1">
    <location>
        <begin position="149"/>
        <end position="158"/>
    </location>
</feature>
<dbReference type="Proteomes" id="UP000280598">
    <property type="component" value="Unassembled WGS sequence"/>
</dbReference>